<evidence type="ECO:0000256" key="1">
    <source>
        <dbReference type="SAM" id="MobiDB-lite"/>
    </source>
</evidence>
<proteinExistence type="predicted"/>
<protein>
    <submittedName>
        <fullName evidence="2">Putative secreted protein</fullName>
    </submittedName>
</protein>
<feature type="region of interest" description="Disordered" evidence="1">
    <location>
        <begin position="24"/>
        <end position="77"/>
    </location>
</feature>
<dbReference type="AlphaFoldDB" id="A0A2M4B353"/>
<organism evidence="2">
    <name type="scientific">Anopheles triannulatus</name>
    <dbReference type="NCBI Taxonomy" id="58253"/>
    <lineage>
        <taxon>Eukaryota</taxon>
        <taxon>Metazoa</taxon>
        <taxon>Ecdysozoa</taxon>
        <taxon>Arthropoda</taxon>
        <taxon>Hexapoda</taxon>
        <taxon>Insecta</taxon>
        <taxon>Pterygota</taxon>
        <taxon>Neoptera</taxon>
        <taxon>Endopterygota</taxon>
        <taxon>Diptera</taxon>
        <taxon>Nematocera</taxon>
        <taxon>Culicoidea</taxon>
        <taxon>Culicidae</taxon>
        <taxon>Anophelinae</taxon>
        <taxon>Anopheles</taxon>
    </lineage>
</organism>
<sequence length="77" mass="8141">MVSWSVVVVVMARTHSIVTMANGRPMAGSIAAPSGDWSTRSSSVGDAGPEGIGGHQQQRVGRSPGDERRRQPSARIR</sequence>
<reference evidence="2" key="1">
    <citation type="submission" date="2018-01" db="EMBL/GenBank/DDBJ databases">
        <title>An insight into the sialome of Amazonian anophelines.</title>
        <authorList>
            <person name="Ribeiro J.M."/>
            <person name="Scarpassa V."/>
            <person name="Calvo E."/>
        </authorList>
    </citation>
    <scope>NUCLEOTIDE SEQUENCE</scope>
    <source>
        <tissue evidence="2">Salivary glands</tissue>
    </source>
</reference>
<evidence type="ECO:0000313" key="2">
    <source>
        <dbReference type="EMBL" id="MBW47402.1"/>
    </source>
</evidence>
<name>A0A2M4B353_9DIPT</name>
<dbReference type="EMBL" id="GGFK01014081">
    <property type="protein sequence ID" value="MBW47402.1"/>
    <property type="molecule type" value="Transcribed_RNA"/>
</dbReference>
<accession>A0A2M4B353</accession>